<organism evidence="1 2">
    <name type="scientific">Flectobacillus roseus</name>
    <dbReference type="NCBI Taxonomy" id="502259"/>
    <lineage>
        <taxon>Bacteria</taxon>
        <taxon>Pseudomonadati</taxon>
        <taxon>Bacteroidota</taxon>
        <taxon>Cytophagia</taxon>
        <taxon>Cytophagales</taxon>
        <taxon>Flectobacillaceae</taxon>
        <taxon>Flectobacillus</taxon>
    </lineage>
</organism>
<gene>
    <name evidence="1" type="ORF">QM524_12375</name>
</gene>
<reference evidence="1 2" key="1">
    <citation type="submission" date="2023-05" db="EMBL/GenBank/DDBJ databases">
        <title>Novel species of genus Flectobacillus isolated from stream in China.</title>
        <authorList>
            <person name="Lu H."/>
        </authorList>
    </citation>
    <scope>NUCLEOTIDE SEQUENCE [LARGE SCALE GENOMIC DNA]</scope>
    <source>
        <strain evidence="1 2">KCTC 42575</strain>
    </source>
</reference>
<dbReference type="RefSeq" id="WP_283344838.1">
    <property type="nucleotide sequence ID" value="NZ_JASHIF010000009.1"/>
</dbReference>
<accession>A0ABT6YA64</accession>
<keyword evidence="2" id="KW-1185">Reference proteome</keyword>
<comment type="caution">
    <text evidence="1">The sequence shown here is derived from an EMBL/GenBank/DDBJ whole genome shotgun (WGS) entry which is preliminary data.</text>
</comment>
<protein>
    <recommendedName>
        <fullName evidence="3">VCBS repeat-containing protein</fullName>
    </recommendedName>
</protein>
<evidence type="ECO:0000313" key="1">
    <source>
        <dbReference type="EMBL" id="MDI9860008.1"/>
    </source>
</evidence>
<name>A0ABT6YA64_9BACT</name>
<evidence type="ECO:0000313" key="2">
    <source>
        <dbReference type="Proteomes" id="UP001236507"/>
    </source>
</evidence>
<dbReference type="Proteomes" id="UP001236507">
    <property type="component" value="Unassembled WGS sequence"/>
</dbReference>
<proteinExistence type="predicted"/>
<evidence type="ECO:0008006" key="3">
    <source>
        <dbReference type="Google" id="ProtNLM"/>
    </source>
</evidence>
<sequence>MNSLLKTSALLGLLAMASCKQKSQEQQTTTDSTIAQVKVDSTNMFPKETDYQITVQMPGTFHQGQVPLDSDKKSWVGIFQTSKGFELRATKIALEMVHDEMIDETPEAKTGIQINIAQKDTCLLLIESQSYLKDHVIAPLTLSKTEFYPNDAVEFEYLGVKYKLFAVGKKEIAKEDPNQILVTDYTLSISFTKEGKNYTNVLLRQPRFDTKIPTVQFAGDIDGDGIVDLVLDAATYYNDINSTLYLSKIAAGTQGLTIAGGFTAGVD</sequence>
<dbReference type="PROSITE" id="PS51257">
    <property type="entry name" value="PROKAR_LIPOPROTEIN"/>
    <property type="match status" value="1"/>
</dbReference>
<dbReference type="EMBL" id="JASHIF010000009">
    <property type="protein sequence ID" value="MDI9860008.1"/>
    <property type="molecule type" value="Genomic_DNA"/>
</dbReference>